<evidence type="ECO:0000313" key="2">
    <source>
        <dbReference type="EMBL" id="KAK7692189.1"/>
    </source>
</evidence>
<organism evidence="2 3">
    <name type="scientific">Cerrena zonata</name>
    <dbReference type="NCBI Taxonomy" id="2478898"/>
    <lineage>
        <taxon>Eukaryota</taxon>
        <taxon>Fungi</taxon>
        <taxon>Dikarya</taxon>
        <taxon>Basidiomycota</taxon>
        <taxon>Agaricomycotina</taxon>
        <taxon>Agaricomycetes</taxon>
        <taxon>Polyporales</taxon>
        <taxon>Cerrenaceae</taxon>
        <taxon>Cerrena</taxon>
    </lineage>
</organism>
<evidence type="ECO:0000313" key="3">
    <source>
        <dbReference type="Proteomes" id="UP001385951"/>
    </source>
</evidence>
<feature type="region of interest" description="Disordered" evidence="1">
    <location>
        <begin position="42"/>
        <end position="65"/>
    </location>
</feature>
<protein>
    <submittedName>
        <fullName evidence="2">Uncharacterized protein</fullName>
    </submittedName>
</protein>
<keyword evidence="3" id="KW-1185">Reference proteome</keyword>
<sequence>MCLSIIPSALVGFAVVFRPPSQSWRAQGSPFPPHPLAHPFFSSKPPELTSPNKTSYFPYPSTPLH</sequence>
<dbReference type="AlphaFoldDB" id="A0AAW0GK52"/>
<gene>
    <name evidence="2" type="ORF">QCA50_003813</name>
</gene>
<dbReference type="Proteomes" id="UP001385951">
    <property type="component" value="Unassembled WGS sequence"/>
</dbReference>
<name>A0AAW0GK52_9APHY</name>
<accession>A0AAW0GK52</accession>
<comment type="caution">
    <text evidence="2">The sequence shown here is derived from an EMBL/GenBank/DDBJ whole genome shotgun (WGS) entry which is preliminary data.</text>
</comment>
<evidence type="ECO:0000256" key="1">
    <source>
        <dbReference type="SAM" id="MobiDB-lite"/>
    </source>
</evidence>
<proteinExistence type="predicted"/>
<dbReference type="EMBL" id="JASBNA010000004">
    <property type="protein sequence ID" value="KAK7692189.1"/>
    <property type="molecule type" value="Genomic_DNA"/>
</dbReference>
<reference evidence="2 3" key="1">
    <citation type="submission" date="2022-09" db="EMBL/GenBank/DDBJ databases">
        <authorList>
            <person name="Palmer J.M."/>
        </authorList>
    </citation>
    <scope>NUCLEOTIDE SEQUENCE [LARGE SCALE GENOMIC DNA]</scope>
    <source>
        <strain evidence="2 3">DSM 7382</strain>
    </source>
</reference>